<feature type="compositionally biased region" description="Basic and acidic residues" evidence="5">
    <location>
        <begin position="393"/>
        <end position="415"/>
    </location>
</feature>
<evidence type="ECO:0000259" key="6">
    <source>
        <dbReference type="PROSITE" id="PS50090"/>
    </source>
</evidence>
<keyword evidence="9" id="KW-1185">Reference proteome</keyword>
<dbReference type="Proteomes" id="UP001150062">
    <property type="component" value="Unassembled WGS sequence"/>
</dbReference>
<feature type="compositionally biased region" description="Basic and acidic residues" evidence="5">
    <location>
        <begin position="553"/>
        <end position="569"/>
    </location>
</feature>
<feature type="region of interest" description="Disordered" evidence="5">
    <location>
        <begin position="191"/>
        <end position="217"/>
    </location>
</feature>
<dbReference type="InterPro" id="IPR009057">
    <property type="entry name" value="Homeodomain-like_sf"/>
</dbReference>
<evidence type="ECO:0000259" key="7">
    <source>
        <dbReference type="PROSITE" id="PS51294"/>
    </source>
</evidence>
<keyword evidence="3" id="KW-0804">Transcription</keyword>
<feature type="region of interest" description="Disordered" evidence="5">
    <location>
        <begin position="230"/>
        <end position="603"/>
    </location>
</feature>
<dbReference type="Pfam" id="PF13921">
    <property type="entry name" value="Myb_DNA-bind_6"/>
    <property type="match status" value="1"/>
</dbReference>
<proteinExistence type="predicted"/>
<dbReference type="InterPro" id="IPR017930">
    <property type="entry name" value="Myb_dom"/>
</dbReference>
<dbReference type="InterPro" id="IPR001005">
    <property type="entry name" value="SANT/Myb"/>
</dbReference>
<keyword evidence="1" id="KW-0805">Transcription regulation</keyword>
<evidence type="ECO:0000256" key="1">
    <source>
        <dbReference type="ARBA" id="ARBA00023015"/>
    </source>
</evidence>
<sequence length="888" mass="103646">MFEEVLQRKVDKLKKDIKKVSQLAPLKPHKNTIWSREEDDILSRAVTKYQGRDWESVAKYFENKDATQCLHRWQKVLNPNLKKGKWTEDEDKLLRKYVKLFGDSKWSKVADKIPRRTSKQCRERWKNQLDPTIKRTPWTKEEDKILIEKHKEFGNKWSKIKDFLPGRPDNRIKNRWNSTLKKIVYGLPISQSNTLRKRGRPKGSTTNKNKKQKKIVIRIGREARIKIGITTNKEDANGEEMGNQKEKEITNKDKVKIEEEKKNEEGDDSGKENKMEIEITNKKKMDKDSETVQNLGINNSSNKLSNNDSKKKNLNKNDPKNKNDLKSKKREYVPKNGTISSYDSTPDQTKVRRKRRTKLKHKRKHSNSELSFSDSNNEGNYSTKSESGSELQMEMKNESNLKSKNKSGMESDSESHSISSIYRNKHKKKKRKKKHKNNSKLKSHSRHKSKRKHKNDLKMKSKIQLKKSRNKSKNSKHSLKKRKAKNYQHIKKKKKKLKSKHKSRLNQIKKHQILKKHKDRKMISDSPKEDDHFLDIDPDLSPISLSKKISQSNKEEKSGKGKLLLKDDDNCTEEDKEVKTEENKEVKTEEEEEGEGELELSENSNYQNYLQSTPLRNQQFTPFLKYNKMYTPVYQSPYQNTYDSTFSSLLSTSNNYPMMPNLEEANEQFPQYNGNTPLSWEKTERKRQFSNNEEESLIMGNNKTPNSKMNLNNNKSLSPFFSRNAMCKYFENKPSNSNKEHQIKKNEKGQEKTLQPNEDSSSQRDYIYSPNLIFDPLSTSPMTPKVKYTNSMTKKRKTFLINSLQKVSQSPLKTPVSLEKLSYPFICGSTPNVDSPSSLYFKSPSWILSPPAKVSQKKIKKKATMQANATTLFCPISNSYTLSPQKKC</sequence>
<evidence type="ECO:0000256" key="4">
    <source>
        <dbReference type="ARBA" id="ARBA00023242"/>
    </source>
</evidence>
<evidence type="ECO:0000313" key="8">
    <source>
        <dbReference type="EMBL" id="KAJ6226242.1"/>
    </source>
</evidence>
<dbReference type="Pfam" id="PF00249">
    <property type="entry name" value="Myb_DNA-binding"/>
    <property type="match status" value="1"/>
</dbReference>
<feature type="compositionally biased region" description="Basic residues" evidence="5">
    <location>
        <begin position="423"/>
        <end position="520"/>
    </location>
</feature>
<dbReference type="CDD" id="cd00167">
    <property type="entry name" value="SANT"/>
    <property type="match status" value="3"/>
</dbReference>
<organism evidence="8 9">
    <name type="scientific">Anaeramoeba flamelloides</name>
    <dbReference type="NCBI Taxonomy" id="1746091"/>
    <lineage>
        <taxon>Eukaryota</taxon>
        <taxon>Metamonada</taxon>
        <taxon>Anaeramoebidae</taxon>
        <taxon>Anaeramoeba</taxon>
    </lineage>
</organism>
<feature type="domain" description="HTH myb-type" evidence="7">
    <location>
        <begin position="134"/>
        <end position="184"/>
    </location>
</feature>
<feature type="compositionally biased region" description="Basic and acidic residues" evidence="5">
    <location>
        <begin position="308"/>
        <end position="333"/>
    </location>
</feature>
<feature type="domain" description="HTH myb-type" evidence="7">
    <location>
        <begin position="78"/>
        <end position="133"/>
    </location>
</feature>
<dbReference type="PROSITE" id="PS51294">
    <property type="entry name" value="HTH_MYB"/>
    <property type="match status" value="3"/>
</dbReference>
<dbReference type="SMART" id="SM00717">
    <property type="entry name" value="SANT"/>
    <property type="match status" value="3"/>
</dbReference>
<reference evidence="8" key="1">
    <citation type="submission" date="2022-08" db="EMBL/GenBank/DDBJ databases">
        <title>Novel sulfate-reducing endosymbionts in the free-living metamonad Anaeramoeba.</title>
        <authorList>
            <person name="Jerlstrom-Hultqvist J."/>
            <person name="Cepicka I."/>
            <person name="Gallot-Lavallee L."/>
            <person name="Salas-Leiva D."/>
            <person name="Curtis B.A."/>
            <person name="Zahonova K."/>
            <person name="Pipaliya S."/>
            <person name="Dacks J."/>
            <person name="Roger A.J."/>
        </authorList>
    </citation>
    <scope>NUCLEOTIDE SEQUENCE</scope>
    <source>
        <strain evidence="8">Schooner1</strain>
    </source>
</reference>
<feature type="compositionally biased region" description="Basic and acidic residues" evidence="5">
    <location>
        <begin position="576"/>
        <end position="587"/>
    </location>
</feature>
<evidence type="ECO:0000256" key="3">
    <source>
        <dbReference type="ARBA" id="ARBA00023163"/>
    </source>
</evidence>
<gene>
    <name evidence="8" type="ORF">M0813_10929</name>
</gene>
<dbReference type="InterPro" id="IPR051575">
    <property type="entry name" value="Myb-like_DNA-bd"/>
</dbReference>
<feature type="compositionally biased region" description="Polar residues" evidence="5">
    <location>
        <begin position="337"/>
        <end position="348"/>
    </location>
</feature>
<dbReference type="SUPFAM" id="SSF46689">
    <property type="entry name" value="Homeodomain-like"/>
    <property type="match status" value="2"/>
</dbReference>
<feature type="domain" description="Myb-like" evidence="6">
    <location>
        <begin position="78"/>
        <end position="129"/>
    </location>
</feature>
<comment type="caution">
    <text evidence="8">The sequence shown here is derived from an EMBL/GenBank/DDBJ whole genome shotgun (WGS) entry which is preliminary data.</text>
</comment>
<feature type="domain" description="Myb-like" evidence="6">
    <location>
        <begin position="130"/>
        <end position="180"/>
    </location>
</feature>
<accession>A0ABQ8X0U5</accession>
<dbReference type="PROSITE" id="PS50090">
    <property type="entry name" value="MYB_LIKE"/>
    <property type="match status" value="3"/>
</dbReference>
<dbReference type="PANTHER" id="PTHR46621:SF1">
    <property type="entry name" value="SNRNA-ACTIVATING PROTEIN COMPLEX SUBUNIT 4"/>
    <property type="match status" value="1"/>
</dbReference>
<keyword evidence="2" id="KW-0238">DNA-binding</keyword>
<feature type="compositionally biased region" description="Basic and acidic residues" evidence="5">
    <location>
        <begin position="738"/>
        <end position="751"/>
    </location>
</feature>
<feature type="compositionally biased region" description="Basic and acidic residues" evidence="5">
    <location>
        <begin position="232"/>
        <end position="290"/>
    </location>
</feature>
<feature type="compositionally biased region" description="Polar residues" evidence="5">
    <location>
        <begin position="368"/>
        <end position="390"/>
    </location>
</feature>
<feature type="domain" description="Myb-like" evidence="6">
    <location>
        <begin position="34"/>
        <end position="77"/>
    </location>
</feature>
<dbReference type="PANTHER" id="PTHR46621">
    <property type="entry name" value="SNRNA-ACTIVATING PROTEIN COMPLEX SUBUNIT 4"/>
    <property type="match status" value="1"/>
</dbReference>
<protein>
    <submittedName>
        <fullName evidence="8">Transcription repressor myb5</fullName>
    </submittedName>
</protein>
<feature type="compositionally biased region" description="Acidic residues" evidence="5">
    <location>
        <begin position="588"/>
        <end position="600"/>
    </location>
</feature>
<feature type="compositionally biased region" description="Low complexity" evidence="5">
    <location>
        <begin position="298"/>
        <end position="307"/>
    </location>
</feature>
<feature type="compositionally biased region" description="Basic residues" evidence="5">
    <location>
        <begin position="351"/>
        <end position="365"/>
    </location>
</feature>
<evidence type="ECO:0000256" key="2">
    <source>
        <dbReference type="ARBA" id="ARBA00023125"/>
    </source>
</evidence>
<feature type="region of interest" description="Disordered" evidence="5">
    <location>
        <begin position="731"/>
        <end position="765"/>
    </location>
</feature>
<feature type="domain" description="HTH myb-type" evidence="7">
    <location>
        <begin position="34"/>
        <end position="77"/>
    </location>
</feature>
<evidence type="ECO:0000256" key="5">
    <source>
        <dbReference type="SAM" id="MobiDB-lite"/>
    </source>
</evidence>
<dbReference type="Gene3D" id="1.10.10.60">
    <property type="entry name" value="Homeodomain-like"/>
    <property type="match status" value="3"/>
</dbReference>
<name>A0ABQ8X0U5_9EUKA</name>
<keyword evidence="4" id="KW-0539">Nucleus</keyword>
<feature type="compositionally biased region" description="Polar residues" evidence="5">
    <location>
        <begin position="752"/>
        <end position="764"/>
    </location>
</feature>
<evidence type="ECO:0000313" key="9">
    <source>
        <dbReference type="Proteomes" id="UP001150062"/>
    </source>
</evidence>
<feature type="compositionally biased region" description="Basic and acidic residues" evidence="5">
    <location>
        <begin position="521"/>
        <end position="535"/>
    </location>
</feature>
<dbReference type="EMBL" id="JAOAOG010000345">
    <property type="protein sequence ID" value="KAJ6226242.1"/>
    <property type="molecule type" value="Genomic_DNA"/>
</dbReference>